<dbReference type="EMBL" id="JAAAJA010000529">
    <property type="protein sequence ID" value="KAG0252307.1"/>
    <property type="molecule type" value="Genomic_DNA"/>
</dbReference>
<gene>
    <name evidence="6" type="ORF">BG011_007045</name>
</gene>
<feature type="compositionally biased region" description="Acidic residues" evidence="4">
    <location>
        <begin position="396"/>
        <end position="423"/>
    </location>
</feature>
<evidence type="ECO:0000256" key="3">
    <source>
        <dbReference type="PROSITE-ProRule" id="PRU00267"/>
    </source>
</evidence>
<feature type="region of interest" description="Disordered" evidence="4">
    <location>
        <begin position="392"/>
        <end position="435"/>
    </location>
</feature>
<organism evidence="6 7">
    <name type="scientific">Mortierella polycephala</name>
    <dbReference type="NCBI Taxonomy" id="41804"/>
    <lineage>
        <taxon>Eukaryota</taxon>
        <taxon>Fungi</taxon>
        <taxon>Fungi incertae sedis</taxon>
        <taxon>Mucoromycota</taxon>
        <taxon>Mortierellomycotina</taxon>
        <taxon>Mortierellomycetes</taxon>
        <taxon>Mortierellales</taxon>
        <taxon>Mortierellaceae</taxon>
        <taxon>Mortierella</taxon>
    </lineage>
</organism>
<dbReference type="Gene3D" id="1.10.30.10">
    <property type="entry name" value="High mobility group box domain"/>
    <property type="match status" value="1"/>
</dbReference>
<protein>
    <recommendedName>
        <fullName evidence="5">HMG box domain-containing protein</fullName>
    </recommendedName>
</protein>
<dbReference type="PANTHER" id="PTHR45789">
    <property type="entry name" value="FI18025P1"/>
    <property type="match status" value="1"/>
</dbReference>
<dbReference type="GO" id="GO:0000981">
    <property type="term" value="F:DNA-binding transcription factor activity, RNA polymerase II-specific"/>
    <property type="evidence" value="ECO:0007669"/>
    <property type="project" value="TreeGrafter"/>
</dbReference>
<proteinExistence type="predicted"/>
<evidence type="ECO:0000313" key="6">
    <source>
        <dbReference type="EMBL" id="KAG0252307.1"/>
    </source>
</evidence>
<dbReference type="OrthoDB" id="6247875at2759"/>
<dbReference type="Pfam" id="PF00505">
    <property type="entry name" value="HMG_box"/>
    <property type="match status" value="1"/>
</dbReference>
<dbReference type="SUPFAM" id="SSF47095">
    <property type="entry name" value="HMG-box"/>
    <property type="match status" value="1"/>
</dbReference>
<evidence type="ECO:0000259" key="5">
    <source>
        <dbReference type="PROSITE" id="PS50118"/>
    </source>
</evidence>
<dbReference type="GO" id="GO:0000978">
    <property type="term" value="F:RNA polymerase II cis-regulatory region sequence-specific DNA binding"/>
    <property type="evidence" value="ECO:0007669"/>
    <property type="project" value="TreeGrafter"/>
</dbReference>
<dbReference type="GO" id="GO:0005634">
    <property type="term" value="C:nucleus"/>
    <property type="evidence" value="ECO:0007669"/>
    <property type="project" value="UniProtKB-UniRule"/>
</dbReference>
<name>A0A9P6PT53_9FUNG</name>
<feature type="region of interest" description="Disordered" evidence="4">
    <location>
        <begin position="41"/>
        <end position="68"/>
    </location>
</feature>
<feature type="domain" description="HMG box" evidence="5">
    <location>
        <begin position="306"/>
        <end position="374"/>
    </location>
</feature>
<keyword evidence="7" id="KW-1185">Reference proteome</keyword>
<evidence type="ECO:0000256" key="4">
    <source>
        <dbReference type="SAM" id="MobiDB-lite"/>
    </source>
</evidence>
<feature type="DNA-binding region" description="HMG box" evidence="3">
    <location>
        <begin position="306"/>
        <end position="374"/>
    </location>
</feature>
<keyword evidence="2 3" id="KW-0539">Nucleus</keyword>
<sequence length="807" mass="88893">MQTSYPSLSTSYLAQEIQQNNCTCVSGNVAMEDTEMEDVSCSESEEGYPVSTPLAHPQDLANSEENQSSSATDFVFDAAAFTRILSQSTSDGDTGLYLQNYQQQGQSFESFAERKLGVNGTNTAEKALAILSSTSHPTCPSTTQQTQWQPLTHSMIVVDPFSCNQVALKAVSSNGTRSSLRLRQSIQSRLPQSASLRNQDDFILDQEQSWCETNVASSVVQHFSDMAIASSTPLSSCASLMNSTQAASLSTPHTSALPFQMAEAASTLNASAVNPIPESSTSVYFPPSASALHQKRRKAKKHALRVPRPKNCFMLYRSKAQPMIMVEFGAINNKIISKIAAERWRAESESVKTWYRQMAKQGKEEHARNNPGYKYAPHKKLLIMENAATRGRGLDGDVEDDEYDEDADGGYVDDDDGQEDDDNFHDGYDHDEEQYNSRRHYSKHRGALSIGVIRSNKRTKAAKMWGNDDKPYYGPRGSGASGGGSQRRRDNGFYVNKRPKPCKDQLLTKSLHSSPGMVSSTDATMGVSPALTPFPLNFPAYGSRVSSLSLMGHGLIEQQLYLNMQQQQQQQQIQVQLQTHQQPAVYQAHPPSTLFSAAYGQQPSLATPAAHAPSTPSIYNLSADQNASSVTLVDPVNNWMTHRYQDTAALFGHPEFAAANVLIRNHHSDDKGEKLSMLHYPLKYLMEKELPPLPDEAAAATTISTTNDHAVPHDDPHAVLSQLYLAYNPGANTAMSPSVQGFPMQFYQTKEPEPMAMSVNGGEPSSGLQQQQYMQQPQYLIKPTSPAGFMSFSDMFTWPDHTQNSNQ</sequence>
<accession>A0A9P6PT53</accession>
<dbReference type="InterPro" id="IPR009071">
    <property type="entry name" value="HMG_box_dom"/>
</dbReference>
<dbReference type="SMART" id="SM00398">
    <property type="entry name" value="HMG"/>
    <property type="match status" value="1"/>
</dbReference>
<reference evidence="6" key="1">
    <citation type="journal article" date="2020" name="Fungal Divers.">
        <title>Resolving the Mortierellaceae phylogeny through synthesis of multi-gene phylogenetics and phylogenomics.</title>
        <authorList>
            <person name="Vandepol N."/>
            <person name="Liber J."/>
            <person name="Desiro A."/>
            <person name="Na H."/>
            <person name="Kennedy M."/>
            <person name="Barry K."/>
            <person name="Grigoriev I.V."/>
            <person name="Miller A.N."/>
            <person name="O'Donnell K."/>
            <person name="Stajich J.E."/>
            <person name="Bonito G."/>
        </authorList>
    </citation>
    <scope>NUCLEOTIDE SEQUENCE</scope>
    <source>
        <strain evidence="6">KOD948</strain>
    </source>
</reference>
<dbReference type="InterPro" id="IPR051356">
    <property type="entry name" value="SOX/SOX-like_TF"/>
</dbReference>
<keyword evidence="1 3" id="KW-0238">DNA-binding</keyword>
<dbReference type="AlphaFoldDB" id="A0A9P6PT53"/>
<evidence type="ECO:0000256" key="1">
    <source>
        <dbReference type="ARBA" id="ARBA00023125"/>
    </source>
</evidence>
<evidence type="ECO:0000313" key="7">
    <source>
        <dbReference type="Proteomes" id="UP000726737"/>
    </source>
</evidence>
<dbReference type="Proteomes" id="UP000726737">
    <property type="component" value="Unassembled WGS sequence"/>
</dbReference>
<comment type="caution">
    <text evidence="6">The sequence shown here is derived from an EMBL/GenBank/DDBJ whole genome shotgun (WGS) entry which is preliminary data.</text>
</comment>
<evidence type="ECO:0000256" key="2">
    <source>
        <dbReference type="ARBA" id="ARBA00023242"/>
    </source>
</evidence>
<dbReference type="CDD" id="cd01389">
    <property type="entry name" value="HMG-box_ROX1-like"/>
    <property type="match status" value="1"/>
</dbReference>
<dbReference type="PANTHER" id="PTHR45789:SF2">
    <property type="entry name" value="FI18025P1"/>
    <property type="match status" value="1"/>
</dbReference>
<feature type="compositionally biased region" description="Gly residues" evidence="4">
    <location>
        <begin position="476"/>
        <end position="485"/>
    </location>
</feature>
<feature type="region of interest" description="Disordered" evidence="4">
    <location>
        <begin position="464"/>
        <end position="500"/>
    </location>
</feature>
<dbReference type="PROSITE" id="PS50118">
    <property type="entry name" value="HMG_BOX_2"/>
    <property type="match status" value="1"/>
</dbReference>
<feature type="compositionally biased region" description="Basic and acidic residues" evidence="4">
    <location>
        <begin position="424"/>
        <end position="435"/>
    </location>
</feature>
<dbReference type="InterPro" id="IPR036910">
    <property type="entry name" value="HMG_box_dom_sf"/>
</dbReference>